<keyword evidence="2" id="KW-1185">Reference proteome</keyword>
<evidence type="ECO:0000313" key="1">
    <source>
        <dbReference type="EMBL" id="MBK0369740.1"/>
    </source>
</evidence>
<dbReference type="EMBL" id="JAEHFV010000002">
    <property type="protein sequence ID" value="MBK0369740.1"/>
    <property type="molecule type" value="Genomic_DNA"/>
</dbReference>
<dbReference type="Proteomes" id="UP000609172">
    <property type="component" value="Unassembled WGS sequence"/>
</dbReference>
<reference evidence="1" key="1">
    <citation type="submission" date="2020-12" db="EMBL/GenBank/DDBJ databases">
        <title>Bacterial novel species Flavobacterium sp. SE-1-e isolated from soil.</title>
        <authorList>
            <person name="Jung H.-Y."/>
        </authorList>
    </citation>
    <scope>NUCLEOTIDE SEQUENCE</scope>
    <source>
        <strain evidence="1">SE-1-e</strain>
    </source>
</reference>
<accession>A0A934PMT9</accession>
<dbReference type="AlphaFoldDB" id="A0A934PMT9"/>
<name>A0A934PMT9_9FLAO</name>
<organism evidence="1 2">
    <name type="scientific">Flavobacterium agrisoli</name>
    <dbReference type="NCBI Taxonomy" id="2793066"/>
    <lineage>
        <taxon>Bacteria</taxon>
        <taxon>Pseudomonadati</taxon>
        <taxon>Bacteroidota</taxon>
        <taxon>Flavobacteriia</taxon>
        <taxon>Flavobacteriales</taxon>
        <taxon>Flavobacteriaceae</taxon>
        <taxon>Flavobacterium</taxon>
    </lineage>
</organism>
<protein>
    <submittedName>
        <fullName evidence="1">Uncharacterized protein</fullName>
    </submittedName>
</protein>
<dbReference type="RefSeq" id="WP_200105654.1">
    <property type="nucleotide sequence ID" value="NZ_JAEHFV010000002.1"/>
</dbReference>
<comment type="caution">
    <text evidence="1">The sequence shown here is derived from an EMBL/GenBank/DDBJ whole genome shotgun (WGS) entry which is preliminary data.</text>
</comment>
<evidence type="ECO:0000313" key="2">
    <source>
        <dbReference type="Proteomes" id="UP000609172"/>
    </source>
</evidence>
<proteinExistence type="predicted"/>
<sequence length="120" mass="13579">MKEVTIEYEAQSRGFFQKIVIQNKLALITNNRTKKTKSIALSKTDCKNITAAYNELNLENLNTLKAPTEKRFYDGAAIAHLTITENGKKYETPAFDHGFPPQEIEKLVTLMVTLNTNNTN</sequence>
<gene>
    <name evidence="1" type="ORF">I5M07_07795</name>
</gene>